<dbReference type="Pfam" id="PF01225">
    <property type="entry name" value="Mur_ligase"/>
    <property type="match status" value="1"/>
</dbReference>
<evidence type="ECO:0000256" key="3">
    <source>
        <dbReference type="ARBA" id="ARBA00012211"/>
    </source>
</evidence>
<evidence type="ECO:0000256" key="9">
    <source>
        <dbReference type="ARBA" id="ARBA00022960"/>
    </source>
</evidence>
<dbReference type="Gene3D" id="3.40.1190.10">
    <property type="entry name" value="Mur-like, catalytic domain"/>
    <property type="match status" value="1"/>
</dbReference>
<reference evidence="18" key="1">
    <citation type="journal article" date="2020" name="mSystems">
        <title>Genome- and Community-Level Interaction Insights into Carbon Utilization and Element Cycling Functions of Hydrothermarchaeota in Hydrothermal Sediment.</title>
        <authorList>
            <person name="Zhou Z."/>
            <person name="Liu Y."/>
            <person name="Xu W."/>
            <person name="Pan J."/>
            <person name="Luo Z.H."/>
            <person name="Li M."/>
        </authorList>
    </citation>
    <scope>NUCLEOTIDE SEQUENCE [LARGE SCALE GENOMIC DNA]</scope>
    <source>
        <strain evidence="18">SpSt-876</strain>
    </source>
</reference>
<evidence type="ECO:0000256" key="13">
    <source>
        <dbReference type="ARBA" id="ARBA00047833"/>
    </source>
</evidence>
<dbReference type="InterPro" id="IPR036565">
    <property type="entry name" value="Mur-like_cat_sf"/>
</dbReference>
<dbReference type="GO" id="GO:0051301">
    <property type="term" value="P:cell division"/>
    <property type="evidence" value="ECO:0007669"/>
    <property type="project" value="UniProtKB-KW"/>
</dbReference>
<feature type="domain" description="Mur ligase central" evidence="17">
    <location>
        <begin position="110"/>
        <end position="289"/>
    </location>
</feature>
<gene>
    <name evidence="14" type="primary">murC</name>
    <name evidence="18" type="ORF">ENW73_04290</name>
</gene>
<evidence type="ECO:0000256" key="6">
    <source>
        <dbReference type="ARBA" id="ARBA00022618"/>
    </source>
</evidence>
<evidence type="ECO:0000259" key="17">
    <source>
        <dbReference type="Pfam" id="PF08245"/>
    </source>
</evidence>
<dbReference type="EMBL" id="DTLI01000112">
    <property type="protein sequence ID" value="HHS52070.1"/>
    <property type="molecule type" value="Genomic_DNA"/>
</dbReference>
<comment type="function">
    <text evidence="14">Cell wall formation.</text>
</comment>
<dbReference type="InterPro" id="IPR050061">
    <property type="entry name" value="MurCDEF_pg_biosynth"/>
</dbReference>
<evidence type="ECO:0000256" key="4">
    <source>
        <dbReference type="ARBA" id="ARBA00022490"/>
    </source>
</evidence>
<dbReference type="AlphaFoldDB" id="A0A7C6A8S4"/>
<dbReference type="SUPFAM" id="SSF53244">
    <property type="entry name" value="MurD-like peptide ligases, peptide-binding domain"/>
    <property type="match status" value="1"/>
</dbReference>
<dbReference type="Gene3D" id="3.90.190.20">
    <property type="entry name" value="Mur ligase, C-terminal domain"/>
    <property type="match status" value="1"/>
</dbReference>
<evidence type="ECO:0000256" key="14">
    <source>
        <dbReference type="HAMAP-Rule" id="MF_00046"/>
    </source>
</evidence>
<dbReference type="Pfam" id="PF02875">
    <property type="entry name" value="Mur_ligase_C"/>
    <property type="match status" value="1"/>
</dbReference>
<dbReference type="Pfam" id="PF08245">
    <property type="entry name" value="Mur_ligase_M"/>
    <property type="match status" value="1"/>
</dbReference>
<evidence type="ECO:0000259" key="16">
    <source>
        <dbReference type="Pfam" id="PF02875"/>
    </source>
</evidence>
<keyword evidence="4 14" id="KW-0963">Cytoplasm</keyword>
<dbReference type="GO" id="GO:0071555">
    <property type="term" value="P:cell wall organization"/>
    <property type="evidence" value="ECO:0007669"/>
    <property type="project" value="UniProtKB-KW"/>
</dbReference>
<evidence type="ECO:0000256" key="7">
    <source>
        <dbReference type="ARBA" id="ARBA00022741"/>
    </source>
</evidence>
<sequence>MFGKLKHIHFIGIGGAGMSGIALVLKNMGFEVTGSDLKPTDLTKNLAQSGIKVIYGHHPDNCRGADVVVYSSAIKPDNVELVQAQRSKIPVIPRAEMLAELMRMKTAIAVAGSHGKTTVTSMISQILERANLDPTTVIGGRILGQPTGAKLGKSQYLVAEADESDRSFLLLYPTIAVITNIEREHLDCYKDLDRIKRAFVKFANKVPFFGTVVLGIDSKAVREICPKIKRPKVSYGRQGKAMFKAIDIQLKPFGSEFTLTALGETIDRFTINIPGLFNVENSLAAIAVARSIDIDYPTIKESLFNFSGVHRRLERIGEKSGVIFYDDYAHHPTEIQVTLNTLRNAFPKQRIITIFQPHRYTRTKFLAQDFGSCFGDCDILLITEIYPAGEPAIPGVSAQLIVSAIKAHNSSHPQVIYIKDKNKISDYLLSSGLKSGDVVITLGAGNIWEIGKELYSKIDPPKADQP</sequence>
<dbReference type="EC" id="6.3.2.8" evidence="3 14"/>
<comment type="similarity">
    <text evidence="14">Belongs to the MurCDEF family.</text>
</comment>
<protein>
    <recommendedName>
        <fullName evidence="3 14">UDP-N-acetylmuramate--L-alanine ligase</fullName>
        <ecNumber evidence="3 14">6.3.2.8</ecNumber>
    </recommendedName>
    <alternativeName>
        <fullName evidence="14">UDP-N-acetylmuramoyl-L-alanine synthetase</fullName>
    </alternativeName>
</protein>
<dbReference type="SUPFAM" id="SSF51984">
    <property type="entry name" value="MurCD N-terminal domain"/>
    <property type="match status" value="1"/>
</dbReference>
<dbReference type="GO" id="GO:0005737">
    <property type="term" value="C:cytoplasm"/>
    <property type="evidence" value="ECO:0007669"/>
    <property type="project" value="UniProtKB-SubCell"/>
</dbReference>
<dbReference type="InterPro" id="IPR013221">
    <property type="entry name" value="Mur_ligase_cen"/>
</dbReference>
<feature type="domain" description="Mur ligase N-terminal catalytic" evidence="15">
    <location>
        <begin position="7"/>
        <end position="105"/>
    </location>
</feature>
<feature type="domain" description="Mur ligase C-terminal" evidence="16">
    <location>
        <begin position="311"/>
        <end position="445"/>
    </location>
</feature>
<comment type="caution">
    <text evidence="18">The sequence shown here is derived from an EMBL/GenBank/DDBJ whole genome shotgun (WGS) entry which is preliminary data.</text>
</comment>
<keyword evidence="12 14" id="KW-0961">Cell wall biogenesis/degradation</keyword>
<dbReference type="GO" id="GO:0008360">
    <property type="term" value="P:regulation of cell shape"/>
    <property type="evidence" value="ECO:0007669"/>
    <property type="project" value="UniProtKB-KW"/>
</dbReference>
<dbReference type="InterPro" id="IPR036615">
    <property type="entry name" value="Mur_ligase_C_dom_sf"/>
</dbReference>
<keyword evidence="6 14" id="KW-0132">Cell division</keyword>
<dbReference type="PANTHER" id="PTHR43445">
    <property type="entry name" value="UDP-N-ACETYLMURAMATE--L-ALANINE LIGASE-RELATED"/>
    <property type="match status" value="1"/>
</dbReference>
<evidence type="ECO:0000256" key="8">
    <source>
        <dbReference type="ARBA" id="ARBA00022840"/>
    </source>
</evidence>
<accession>A0A7C6A8S4</accession>
<comment type="pathway">
    <text evidence="2 14">Cell wall biogenesis; peptidoglycan biosynthesis.</text>
</comment>
<evidence type="ECO:0000256" key="1">
    <source>
        <dbReference type="ARBA" id="ARBA00004496"/>
    </source>
</evidence>
<evidence type="ECO:0000256" key="12">
    <source>
        <dbReference type="ARBA" id="ARBA00023316"/>
    </source>
</evidence>
<evidence type="ECO:0000256" key="2">
    <source>
        <dbReference type="ARBA" id="ARBA00004752"/>
    </source>
</evidence>
<comment type="catalytic activity">
    <reaction evidence="13 14">
        <text>UDP-N-acetyl-alpha-D-muramate + L-alanine + ATP = UDP-N-acetyl-alpha-D-muramoyl-L-alanine + ADP + phosphate + H(+)</text>
        <dbReference type="Rhea" id="RHEA:23372"/>
        <dbReference type="ChEBI" id="CHEBI:15378"/>
        <dbReference type="ChEBI" id="CHEBI:30616"/>
        <dbReference type="ChEBI" id="CHEBI:43474"/>
        <dbReference type="ChEBI" id="CHEBI:57972"/>
        <dbReference type="ChEBI" id="CHEBI:70757"/>
        <dbReference type="ChEBI" id="CHEBI:83898"/>
        <dbReference type="ChEBI" id="CHEBI:456216"/>
        <dbReference type="EC" id="6.3.2.8"/>
    </reaction>
</comment>
<dbReference type="GO" id="GO:0005524">
    <property type="term" value="F:ATP binding"/>
    <property type="evidence" value="ECO:0007669"/>
    <property type="project" value="UniProtKB-UniRule"/>
</dbReference>
<dbReference type="SUPFAM" id="SSF53623">
    <property type="entry name" value="MurD-like peptide ligases, catalytic domain"/>
    <property type="match status" value="1"/>
</dbReference>
<dbReference type="NCBIfam" id="TIGR01082">
    <property type="entry name" value="murC"/>
    <property type="match status" value="1"/>
</dbReference>
<comment type="subcellular location">
    <subcellularLocation>
        <location evidence="1 14">Cytoplasm</location>
    </subcellularLocation>
</comment>
<dbReference type="HAMAP" id="MF_00046">
    <property type="entry name" value="MurC"/>
    <property type="match status" value="1"/>
</dbReference>
<evidence type="ECO:0000256" key="11">
    <source>
        <dbReference type="ARBA" id="ARBA00023306"/>
    </source>
</evidence>
<keyword evidence="7 14" id="KW-0547">Nucleotide-binding</keyword>
<organism evidence="18">
    <name type="scientific">candidate division WOR-3 bacterium</name>
    <dbReference type="NCBI Taxonomy" id="2052148"/>
    <lineage>
        <taxon>Bacteria</taxon>
        <taxon>Bacteria division WOR-3</taxon>
    </lineage>
</organism>
<dbReference type="GO" id="GO:0008763">
    <property type="term" value="F:UDP-N-acetylmuramate-L-alanine ligase activity"/>
    <property type="evidence" value="ECO:0007669"/>
    <property type="project" value="UniProtKB-UniRule"/>
</dbReference>
<dbReference type="Gene3D" id="3.40.50.720">
    <property type="entry name" value="NAD(P)-binding Rossmann-like Domain"/>
    <property type="match status" value="1"/>
</dbReference>
<evidence type="ECO:0000256" key="5">
    <source>
        <dbReference type="ARBA" id="ARBA00022598"/>
    </source>
</evidence>
<dbReference type="GO" id="GO:0009252">
    <property type="term" value="P:peptidoglycan biosynthetic process"/>
    <property type="evidence" value="ECO:0007669"/>
    <property type="project" value="UniProtKB-UniRule"/>
</dbReference>
<keyword evidence="11 14" id="KW-0131">Cell cycle</keyword>
<proteinExistence type="inferred from homology"/>
<dbReference type="InterPro" id="IPR004101">
    <property type="entry name" value="Mur_ligase_C"/>
</dbReference>
<dbReference type="PANTHER" id="PTHR43445:SF3">
    <property type="entry name" value="UDP-N-ACETYLMURAMATE--L-ALANINE LIGASE"/>
    <property type="match status" value="1"/>
</dbReference>
<dbReference type="UniPathway" id="UPA00219"/>
<keyword evidence="10 14" id="KW-0573">Peptidoglycan synthesis</keyword>
<evidence type="ECO:0000313" key="18">
    <source>
        <dbReference type="EMBL" id="HHS52070.1"/>
    </source>
</evidence>
<keyword evidence="5 14" id="KW-0436">Ligase</keyword>
<dbReference type="InterPro" id="IPR005758">
    <property type="entry name" value="UDP-N-AcMur_Ala_ligase_MurC"/>
</dbReference>
<feature type="binding site" evidence="14">
    <location>
        <begin position="112"/>
        <end position="118"/>
    </location>
    <ligand>
        <name>ATP</name>
        <dbReference type="ChEBI" id="CHEBI:30616"/>
    </ligand>
</feature>
<evidence type="ECO:0000256" key="10">
    <source>
        <dbReference type="ARBA" id="ARBA00022984"/>
    </source>
</evidence>
<keyword evidence="9 14" id="KW-0133">Cell shape</keyword>
<evidence type="ECO:0000259" key="15">
    <source>
        <dbReference type="Pfam" id="PF01225"/>
    </source>
</evidence>
<keyword evidence="8 14" id="KW-0067">ATP-binding</keyword>
<dbReference type="InterPro" id="IPR000713">
    <property type="entry name" value="Mur_ligase_N"/>
</dbReference>
<name>A0A7C6A8S4_UNCW3</name>